<organism evidence="1 2">
    <name type="scientific">Arabidopsis thaliana</name>
    <name type="common">Mouse-ear cress</name>
    <dbReference type="NCBI Taxonomy" id="3702"/>
    <lineage>
        <taxon>Eukaryota</taxon>
        <taxon>Viridiplantae</taxon>
        <taxon>Streptophyta</taxon>
        <taxon>Embryophyta</taxon>
        <taxon>Tracheophyta</taxon>
        <taxon>Spermatophyta</taxon>
        <taxon>Magnoliopsida</taxon>
        <taxon>eudicotyledons</taxon>
        <taxon>Gunneridae</taxon>
        <taxon>Pentapetalae</taxon>
        <taxon>rosids</taxon>
        <taxon>malvids</taxon>
        <taxon>Brassicales</taxon>
        <taxon>Brassicaceae</taxon>
        <taxon>Camelineae</taxon>
        <taxon>Arabidopsis</taxon>
    </lineage>
</organism>
<name>A0A178V3K2_ARATH</name>
<reference evidence="2" key="1">
    <citation type="journal article" date="2016" name="Proc. Natl. Acad. Sci. U.S.A.">
        <title>Chromosome-level assembly of Arabidopsis thaliana Ler reveals the extent of translocation and inversion polymorphisms.</title>
        <authorList>
            <person name="Zapata L."/>
            <person name="Ding J."/>
            <person name="Willing E.M."/>
            <person name="Hartwig B."/>
            <person name="Bezdan D."/>
            <person name="Jiao W.B."/>
            <person name="Patel V."/>
            <person name="Velikkakam James G."/>
            <person name="Koornneef M."/>
            <person name="Ossowski S."/>
            <person name="Schneeberger K."/>
        </authorList>
    </citation>
    <scope>NUCLEOTIDE SEQUENCE [LARGE SCALE GENOMIC DNA]</scope>
    <source>
        <strain evidence="2">cv. Landsberg erecta</strain>
    </source>
</reference>
<protein>
    <submittedName>
        <fullName evidence="1">Uncharacterized protein</fullName>
    </submittedName>
</protein>
<sequence>MEQRTNYIKFGVVNDGASLEFGYARRFLKPILIRPRDSRCLSLGFEITRRTEVFYRYLAD</sequence>
<comment type="caution">
    <text evidence="1">The sequence shown here is derived from an EMBL/GenBank/DDBJ whole genome shotgun (WGS) entry which is preliminary data.</text>
</comment>
<gene>
    <name evidence="1" type="ordered locus">AXX17_At4g22670</name>
</gene>
<proteinExistence type="predicted"/>
<evidence type="ECO:0000313" key="1">
    <source>
        <dbReference type="EMBL" id="OAP00168.1"/>
    </source>
</evidence>
<dbReference type="Proteomes" id="UP000078284">
    <property type="component" value="Chromosome 4"/>
</dbReference>
<evidence type="ECO:0000313" key="2">
    <source>
        <dbReference type="Proteomes" id="UP000078284"/>
    </source>
</evidence>
<dbReference type="AlphaFoldDB" id="A0A178V3K2"/>
<dbReference type="EMBL" id="LUHQ01000004">
    <property type="protein sequence ID" value="OAP00168.1"/>
    <property type="molecule type" value="Genomic_DNA"/>
</dbReference>
<accession>A0A178V3K2</accession>